<dbReference type="STRING" id="546874.SAMN04488544_0787"/>
<dbReference type="Proteomes" id="UP000198825">
    <property type="component" value="Chromosome I"/>
</dbReference>
<protein>
    <submittedName>
        <fullName evidence="3">Uncharacterized protein</fullName>
    </submittedName>
</protein>
<accession>A0A1H2LUX1</accession>
<feature type="region of interest" description="Disordered" evidence="1">
    <location>
        <begin position="343"/>
        <end position="387"/>
    </location>
</feature>
<keyword evidence="4" id="KW-1185">Reference proteome</keyword>
<keyword evidence="2" id="KW-0812">Transmembrane</keyword>
<evidence type="ECO:0000313" key="3">
    <source>
        <dbReference type="EMBL" id="SDU84096.1"/>
    </source>
</evidence>
<proteinExistence type="predicted"/>
<dbReference type="AlphaFoldDB" id="A0A1H2LUX1"/>
<evidence type="ECO:0000256" key="1">
    <source>
        <dbReference type="SAM" id="MobiDB-lite"/>
    </source>
</evidence>
<organism evidence="3 4">
    <name type="scientific">Microlunatus sagamiharensis</name>
    <dbReference type="NCBI Taxonomy" id="546874"/>
    <lineage>
        <taxon>Bacteria</taxon>
        <taxon>Bacillati</taxon>
        <taxon>Actinomycetota</taxon>
        <taxon>Actinomycetes</taxon>
        <taxon>Propionibacteriales</taxon>
        <taxon>Propionibacteriaceae</taxon>
        <taxon>Microlunatus</taxon>
    </lineage>
</organism>
<feature type="transmembrane region" description="Helical" evidence="2">
    <location>
        <begin position="78"/>
        <end position="98"/>
    </location>
</feature>
<dbReference type="EMBL" id="LT629799">
    <property type="protein sequence ID" value="SDU84096.1"/>
    <property type="molecule type" value="Genomic_DNA"/>
</dbReference>
<keyword evidence="2" id="KW-0472">Membrane</keyword>
<reference evidence="4" key="1">
    <citation type="submission" date="2016-10" db="EMBL/GenBank/DDBJ databases">
        <authorList>
            <person name="Varghese N."/>
            <person name="Submissions S."/>
        </authorList>
    </citation>
    <scope>NUCLEOTIDE SEQUENCE [LARGE SCALE GENOMIC DNA]</scope>
    <source>
        <strain evidence="4">DSM 21743</strain>
    </source>
</reference>
<evidence type="ECO:0000256" key="2">
    <source>
        <dbReference type="SAM" id="Phobius"/>
    </source>
</evidence>
<keyword evidence="2" id="KW-1133">Transmembrane helix</keyword>
<feature type="transmembrane region" description="Helical" evidence="2">
    <location>
        <begin position="35"/>
        <end position="58"/>
    </location>
</feature>
<gene>
    <name evidence="3" type="ORF">SAMN04488544_0787</name>
</gene>
<name>A0A1H2LUX1_9ACTN</name>
<feature type="transmembrane region" description="Helical" evidence="2">
    <location>
        <begin position="137"/>
        <end position="163"/>
    </location>
</feature>
<feature type="transmembrane region" description="Helical" evidence="2">
    <location>
        <begin position="175"/>
        <end position="195"/>
    </location>
</feature>
<sequence>MTLTHAYASKREVEPVLGSPWPGHELAQVRRTVRLAATVPLALLLGVQWLVVVGRGVPETGALPAHDWWLQQLGPLSLLDRPLGAGLLLVCSAALTLLVRRGQHLGRVWLLLPALVGSLVALGSLLLQLVAGPGATALAVIGLLVWLTSTAWAVSHALVAGLAPRRPVTSRTGSVLVVAWVLLLPGPLAVGRWLLAPDLRREAQALAANTEGLRFAALLTSASVRLWLFGALLGVLVWLVVQCWPRGARRRWRWYAALALCVVAVLELWWTAQTVAAQRVTELRYGSPVEELHFTCATWVYPPAADAPSATPTQTVAVSGSGCDTVATFSGYHQVGTSETGVSVSPVALRRPGPTGSSDDDEGTVGSTLPRLPTGLSGSLGPAGEPRPLVGARYGDVVVLAGTNRFDRTADQVVAVPLRGGPALWRFVCGDKREVRARFAGGQPDPASAATTPGEPGDVVVLTCGSRRLRLDPVTGLTAAR</sequence>
<feature type="transmembrane region" description="Helical" evidence="2">
    <location>
        <begin position="110"/>
        <end position="131"/>
    </location>
</feature>
<evidence type="ECO:0000313" key="4">
    <source>
        <dbReference type="Proteomes" id="UP000198825"/>
    </source>
</evidence>
<feature type="transmembrane region" description="Helical" evidence="2">
    <location>
        <begin position="215"/>
        <end position="240"/>
    </location>
</feature>
<dbReference type="RefSeq" id="WP_091073337.1">
    <property type="nucleotide sequence ID" value="NZ_LT629799.1"/>
</dbReference>
<dbReference type="OrthoDB" id="9819785at2"/>
<feature type="transmembrane region" description="Helical" evidence="2">
    <location>
        <begin position="252"/>
        <end position="270"/>
    </location>
</feature>